<dbReference type="AlphaFoldDB" id="A0A5E4RP33"/>
<evidence type="ECO:0000313" key="1">
    <source>
        <dbReference type="EMBL" id="VVD63829.1"/>
    </source>
</evidence>
<dbReference type="EMBL" id="CABPSA010000001">
    <property type="protein sequence ID" value="VVD63829.1"/>
    <property type="molecule type" value="Genomic_DNA"/>
</dbReference>
<dbReference type="Proteomes" id="UP000343335">
    <property type="component" value="Unassembled WGS sequence"/>
</dbReference>
<name>A0A5E4RP33_9BURK</name>
<accession>A0A5E4RP33</accession>
<evidence type="ECO:0000313" key="2">
    <source>
        <dbReference type="Proteomes" id="UP000343335"/>
    </source>
</evidence>
<organism evidence="1 2">
    <name type="scientific">Pandoraea commovens</name>
    <dbReference type="NCBI Taxonomy" id="2508289"/>
    <lineage>
        <taxon>Bacteria</taxon>
        <taxon>Pseudomonadati</taxon>
        <taxon>Pseudomonadota</taxon>
        <taxon>Betaproteobacteria</taxon>
        <taxon>Burkholderiales</taxon>
        <taxon>Burkholderiaceae</taxon>
        <taxon>Pandoraea</taxon>
    </lineage>
</organism>
<reference evidence="1 2" key="1">
    <citation type="submission" date="2019-08" db="EMBL/GenBank/DDBJ databases">
        <authorList>
            <person name="Peeters C."/>
        </authorList>
    </citation>
    <scope>NUCLEOTIDE SEQUENCE [LARGE SCALE GENOMIC DNA]</scope>
    <source>
        <strain evidence="1 2">LMG 31010</strain>
    </source>
</reference>
<proteinExistence type="predicted"/>
<protein>
    <submittedName>
        <fullName evidence="1">Uncharacterized protein</fullName>
    </submittedName>
</protein>
<gene>
    <name evidence="1" type="ORF">PCO31010_00248</name>
</gene>
<sequence>MREDIDTMPVITLTGIGQGERRVLRLTSATPGVASVRLRRDVFQRCGNFRIWAVVSTSPKVSSISERAA</sequence>